<accession>A0AB39T5J8</accession>
<keyword evidence="3" id="KW-0547">Nucleotide-binding</keyword>
<dbReference type="CDD" id="cd16936">
    <property type="entry name" value="HATPase_RsbW-like"/>
    <property type="match status" value="1"/>
</dbReference>
<dbReference type="RefSeq" id="WP_369147764.1">
    <property type="nucleotide sequence ID" value="NZ_CP163444.1"/>
</dbReference>
<gene>
    <name evidence="3" type="ORF">AB5J54_34025</name>
</gene>
<dbReference type="InterPro" id="IPR003594">
    <property type="entry name" value="HATPase_dom"/>
</dbReference>
<dbReference type="InterPro" id="IPR050267">
    <property type="entry name" value="Anti-sigma-factor_SerPK"/>
</dbReference>
<dbReference type="PANTHER" id="PTHR35526">
    <property type="entry name" value="ANTI-SIGMA-F FACTOR RSBW-RELATED"/>
    <property type="match status" value="1"/>
</dbReference>
<protein>
    <submittedName>
        <fullName evidence="3">ATP-binding protein</fullName>
    </submittedName>
</protein>
<feature type="domain" description="Histidine kinase/HSP90-like ATPase" evidence="2">
    <location>
        <begin position="32"/>
        <end position="134"/>
    </location>
</feature>
<keyword evidence="3" id="KW-0067">ATP-binding</keyword>
<organism evidence="3">
    <name type="scientific">Streptomyces sp. R44</name>
    <dbReference type="NCBI Taxonomy" id="3238633"/>
    <lineage>
        <taxon>Bacteria</taxon>
        <taxon>Bacillati</taxon>
        <taxon>Actinomycetota</taxon>
        <taxon>Actinomycetes</taxon>
        <taxon>Kitasatosporales</taxon>
        <taxon>Streptomycetaceae</taxon>
        <taxon>Streptomyces</taxon>
    </lineage>
</organism>
<evidence type="ECO:0000313" key="3">
    <source>
        <dbReference type="EMBL" id="XDQ75242.1"/>
    </source>
</evidence>
<dbReference type="Pfam" id="PF13581">
    <property type="entry name" value="HATPase_c_2"/>
    <property type="match status" value="1"/>
</dbReference>
<sequence length="149" mass="16103">MTSPRMRPPTSRTRRFELTAGDGVVRECRDLARQALTDWFGAAGDPGQTAADDALLLVSEVVTNALTHGGVPYEMRLDRSEGRLWVEVSDTSTARPRPHGRHHASHPSGHGLYLLGRLAASWGCVPRAGGKAVWFEVEVPGRARGPGPT</sequence>
<name>A0AB39T5J8_9ACTN</name>
<dbReference type="Gene3D" id="3.30.565.10">
    <property type="entry name" value="Histidine kinase-like ATPase, C-terminal domain"/>
    <property type="match status" value="1"/>
</dbReference>
<dbReference type="PANTHER" id="PTHR35526:SF3">
    <property type="entry name" value="ANTI-SIGMA-F FACTOR RSBW"/>
    <property type="match status" value="1"/>
</dbReference>
<dbReference type="SUPFAM" id="SSF55874">
    <property type="entry name" value="ATPase domain of HSP90 chaperone/DNA topoisomerase II/histidine kinase"/>
    <property type="match status" value="1"/>
</dbReference>
<dbReference type="AlphaFoldDB" id="A0AB39T5J8"/>
<keyword evidence="1" id="KW-0723">Serine/threonine-protein kinase</keyword>
<keyword evidence="1" id="KW-0418">Kinase</keyword>
<evidence type="ECO:0000256" key="1">
    <source>
        <dbReference type="ARBA" id="ARBA00022527"/>
    </source>
</evidence>
<dbReference type="EMBL" id="CP163444">
    <property type="protein sequence ID" value="XDQ75242.1"/>
    <property type="molecule type" value="Genomic_DNA"/>
</dbReference>
<reference evidence="3" key="1">
    <citation type="submission" date="2024-07" db="EMBL/GenBank/DDBJ databases">
        <authorList>
            <person name="Yu S.T."/>
        </authorList>
    </citation>
    <scope>NUCLEOTIDE SEQUENCE</scope>
    <source>
        <strain evidence="3">R44</strain>
    </source>
</reference>
<evidence type="ECO:0000259" key="2">
    <source>
        <dbReference type="Pfam" id="PF13581"/>
    </source>
</evidence>
<dbReference type="GO" id="GO:0005524">
    <property type="term" value="F:ATP binding"/>
    <property type="evidence" value="ECO:0007669"/>
    <property type="project" value="UniProtKB-KW"/>
</dbReference>
<dbReference type="InterPro" id="IPR036890">
    <property type="entry name" value="HATPase_C_sf"/>
</dbReference>
<proteinExistence type="predicted"/>
<dbReference type="GO" id="GO:0004674">
    <property type="term" value="F:protein serine/threonine kinase activity"/>
    <property type="evidence" value="ECO:0007669"/>
    <property type="project" value="UniProtKB-KW"/>
</dbReference>
<keyword evidence="1" id="KW-0808">Transferase</keyword>